<comment type="similarity">
    <text evidence="2">Belongs to the NAD(P)-dependent epimerase/dehydratase family. Dihydroflavonol-4-reductase subfamily.</text>
</comment>
<dbReference type="PANTHER" id="PTHR10366">
    <property type="entry name" value="NAD DEPENDENT EPIMERASE/DEHYDRATASE"/>
    <property type="match status" value="1"/>
</dbReference>
<reference evidence="4 5" key="1">
    <citation type="submission" date="2019-02" db="EMBL/GenBank/DDBJ databases">
        <title>Deep-cultivation of Planctomycetes and their phenomic and genomic characterization uncovers novel biology.</title>
        <authorList>
            <person name="Wiegand S."/>
            <person name="Jogler M."/>
            <person name="Boedeker C."/>
            <person name="Pinto D."/>
            <person name="Vollmers J."/>
            <person name="Rivas-Marin E."/>
            <person name="Kohn T."/>
            <person name="Peeters S.H."/>
            <person name="Heuer A."/>
            <person name="Rast P."/>
            <person name="Oberbeckmann S."/>
            <person name="Bunk B."/>
            <person name="Jeske O."/>
            <person name="Meyerdierks A."/>
            <person name="Storesund J.E."/>
            <person name="Kallscheuer N."/>
            <person name="Luecker S."/>
            <person name="Lage O.M."/>
            <person name="Pohl T."/>
            <person name="Merkel B.J."/>
            <person name="Hornburger P."/>
            <person name="Mueller R.-W."/>
            <person name="Bruemmer F."/>
            <person name="Labrenz M."/>
            <person name="Spormann A.M."/>
            <person name="Op den Camp H."/>
            <person name="Overmann J."/>
            <person name="Amann R."/>
            <person name="Jetten M.S.M."/>
            <person name="Mascher T."/>
            <person name="Medema M.H."/>
            <person name="Devos D.P."/>
            <person name="Kaster A.-K."/>
            <person name="Ovreas L."/>
            <person name="Rohde M."/>
            <person name="Galperin M.Y."/>
            <person name="Jogler C."/>
        </authorList>
    </citation>
    <scope>NUCLEOTIDE SEQUENCE [LARGE SCALE GENOMIC DNA]</scope>
    <source>
        <strain evidence="4 5">Poly30</strain>
    </source>
</reference>
<dbReference type="Gene3D" id="3.40.50.720">
    <property type="entry name" value="NAD(P)-binding Rossmann-like Domain"/>
    <property type="match status" value="1"/>
</dbReference>
<dbReference type="EMBL" id="CP036434">
    <property type="protein sequence ID" value="QDV05262.1"/>
    <property type="molecule type" value="Genomic_DNA"/>
</dbReference>
<dbReference type="PANTHER" id="PTHR10366:SF564">
    <property type="entry name" value="STEROL-4-ALPHA-CARBOXYLATE 3-DEHYDROGENASE, DECARBOXYLATING"/>
    <property type="match status" value="1"/>
</dbReference>
<dbReference type="SUPFAM" id="SSF51735">
    <property type="entry name" value="NAD(P)-binding Rossmann-fold domains"/>
    <property type="match status" value="1"/>
</dbReference>
<dbReference type="InterPro" id="IPR001509">
    <property type="entry name" value="Epimerase_deHydtase"/>
</dbReference>
<evidence type="ECO:0000313" key="4">
    <source>
        <dbReference type="EMBL" id="QDV05262.1"/>
    </source>
</evidence>
<proteinExistence type="inferred from homology"/>
<keyword evidence="5" id="KW-1185">Reference proteome</keyword>
<sequence length="324" mass="34562">MKDLILVTGSTGFIATQTVLRLLDEGYRVRGTVRSQKKGDALRKLVASYRDDAPLEIAVADLLEDEGWSAAMKGCDGLFHMASPFPGGDIEDEDKLLAPAVEGTERVLKAAKAAGIPRAVLTSSVAAVAYGVPTRPNGVFTEKDWSDPQGDGISTYAKSKVLAERKAWDVVADGGPALTTINPSLVLGPMIEDDHGTSIGMIRSLLSGEMDKIPAAAFGIVDVRDVVSAHIKAFEMDSAKGERFIVSDAFMTMEEVVADLRNAYPSLSEHFPTELEDGAIEHRVPSAKKASETLGIEFTPASHAIVATAQCLIDRKLVDAPVAR</sequence>
<feature type="domain" description="NAD-dependent epimerase/dehydratase" evidence="3">
    <location>
        <begin position="5"/>
        <end position="244"/>
    </location>
</feature>
<accession>A0A518EMD9</accession>
<dbReference type="CDD" id="cd05227">
    <property type="entry name" value="AR_SDR_e"/>
    <property type="match status" value="1"/>
</dbReference>
<dbReference type="GO" id="GO:0016853">
    <property type="term" value="F:isomerase activity"/>
    <property type="evidence" value="ECO:0007669"/>
    <property type="project" value="UniProtKB-KW"/>
</dbReference>
<keyword evidence="1" id="KW-0560">Oxidoreductase</keyword>
<dbReference type="Proteomes" id="UP000320390">
    <property type="component" value="Chromosome"/>
</dbReference>
<dbReference type="InterPro" id="IPR036291">
    <property type="entry name" value="NAD(P)-bd_dom_sf"/>
</dbReference>
<dbReference type="OrthoDB" id="9801056at2"/>
<keyword evidence="4" id="KW-0413">Isomerase</keyword>
<dbReference type="InterPro" id="IPR050425">
    <property type="entry name" value="NAD(P)_dehydrat-like"/>
</dbReference>
<evidence type="ECO:0000259" key="3">
    <source>
        <dbReference type="Pfam" id="PF01370"/>
    </source>
</evidence>
<organism evidence="4 5">
    <name type="scientific">Saltatorellus ferox</name>
    <dbReference type="NCBI Taxonomy" id="2528018"/>
    <lineage>
        <taxon>Bacteria</taxon>
        <taxon>Pseudomonadati</taxon>
        <taxon>Planctomycetota</taxon>
        <taxon>Planctomycetia</taxon>
        <taxon>Planctomycetia incertae sedis</taxon>
        <taxon>Saltatorellus</taxon>
    </lineage>
</organism>
<dbReference type="AlphaFoldDB" id="A0A518EMD9"/>
<dbReference type="GO" id="GO:0016616">
    <property type="term" value="F:oxidoreductase activity, acting on the CH-OH group of donors, NAD or NADP as acceptor"/>
    <property type="evidence" value="ECO:0007669"/>
    <property type="project" value="TreeGrafter"/>
</dbReference>
<dbReference type="RefSeq" id="WP_145194677.1">
    <property type="nucleotide sequence ID" value="NZ_CP036434.1"/>
</dbReference>
<gene>
    <name evidence="4" type="ORF">Poly30_07580</name>
</gene>
<dbReference type="Pfam" id="PF01370">
    <property type="entry name" value="Epimerase"/>
    <property type="match status" value="1"/>
</dbReference>
<protein>
    <submittedName>
        <fullName evidence="4">3 beta-hydroxysteroid dehydrogenase/Delta 5--&gt;4-isomerase</fullName>
    </submittedName>
</protein>
<dbReference type="FunFam" id="3.40.50.720:FF:000085">
    <property type="entry name" value="Dihydroflavonol reductase"/>
    <property type="match status" value="1"/>
</dbReference>
<evidence type="ECO:0000256" key="1">
    <source>
        <dbReference type="ARBA" id="ARBA00023002"/>
    </source>
</evidence>
<name>A0A518EMD9_9BACT</name>
<evidence type="ECO:0000256" key="2">
    <source>
        <dbReference type="ARBA" id="ARBA00023445"/>
    </source>
</evidence>
<evidence type="ECO:0000313" key="5">
    <source>
        <dbReference type="Proteomes" id="UP000320390"/>
    </source>
</evidence>